<evidence type="ECO:0000256" key="3">
    <source>
        <dbReference type="ARBA" id="ARBA00022603"/>
    </source>
</evidence>
<comment type="similarity">
    <text evidence="2 6">Belongs to the methyltransferase superfamily. LCMT family.</text>
</comment>
<evidence type="ECO:0000256" key="1">
    <source>
        <dbReference type="ARBA" id="ARBA00000724"/>
    </source>
</evidence>
<name>F2U368_SALR5</name>
<proteinExistence type="inferred from homology"/>
<dbReference type="GO" id="GO:0032259">
    <property type="term" value="P:methylation"/>
    <property type="evidence" value="ECO:0007669"/>
    <property type="project" value="UniProtKB-KW"/>
</dbReference>
<keyword evidence="9" id="KW-1185">Reference proteome</keyword>
<keyword evidence="4 6" id="KW-0808">Transferase</keyword>
<dbReference type="eggNOG" id="KOG2918">
    <property type="taxonomic scope" value="Eukaryota"/>
</dbReference>
<evidence type="ECO:0000256" key="5">
    <source>
        <dbReference type="ARBA" id="ARBA00022691"/>
    </source>
</evidence>
<dbReference type="EMBL" id="GL832960">
    <property type="protein sequence ID" value="EGD82062.1"/>
    <property type="molecule type" value="Genomic_DNA"/>
</dbReference>
<keyword evidence="3 6" id="KW-0489">Methyltransferase</keyword>
<dbReference type="Pfam" id="PF04072">
    <property type="entry name" value="LCM"/>
    <property type="match status" value="1"/>
</dbReference>
<reference evidence="8" key="1">
    <citation type="submission" date="2009-08" db="EMBL/GenBank/DDBJ databases">
        <title>Annotation of Salpingoeca rosetta.</title>
        <authorList>
            <consortium name="The Broad Institute Genome Sequencing Platform"/>
            <person name="Russ C."/>
            <person name="Cuomo C."/>
            <person name="Burger G."/>
            <person name="Gray M.W."/>
            <person name="Holland P.W.H."/>
            <person name="King N."/>
            <person name="Lang F.B.F."/>
            <person name="Roger A.J."/>
            <person name="Ruiz-Trillo I."/>
            <person name="Young S.K."/>
            <person name="Zeng Q."/>
            <person name="Gargeya S."/>
            <person name="Alvarado L."/>
            <person name="Berlin A."/>
            <person name="Chapman S.B."/>
            <person name="Chen Z."/>
            <person name="Freedman E."/>
            <person name="Gellesch M."/>
            <person name="Goldberg J."/>
            <person name="Griggs A."/>
            <person name="Gujja S."/>
            <person name="Heilman E."/>
            <person name="Heiman D."/>
            <person name="Howarth C."/>
            <person name="Mehta T."/>
            <person name="Neiman D."/>
            <person name="Pearson M."/>
            <person name="Roberts A."/>
            <person name="Saif S."/>
            <person name="Shea T."/>
            <person name="Shenoy N."/>
            <person name="Sisk P."/>
            <person name="Stolte C."/>
            <person name="Sykes S."/>
            <person name="White J."/>
            <person name="Yandava C."/>
            <person name="Haas B."/>
            <person name="Nusbaum C."/>
            <person name="Birren B."/>
        </authorList>
    </citation>
    <scope>NUCLEOTIDE SEQUENCE [LARGE SCALE GENOMIC DNA]</scope>
    <source>
        <strain evidence="8">ATCC 50818</strain>
    </source>
</reference>
<dbReference type="InterPro" id="IPR016651">
    <property type="entry name" value="LCMT1"/>
</dbReference>
<feature type="binding site" evidence="7">
    <location>
        <position position="54"/>
    </location>
    <ligand>
        <name>S-adenosyl-L-methionine</name>
        <dbReference type="ChEBI" id="CHEBI:59789"/>
    </ligand>
</feature>
<dbReference type="RefSeq" id="XP_004996245.1">
    <property type="nucleotide sequence ID" value="XM_004996188.1"/>
</dbReference>
<comment type="function">
    <text evidence="6">Methylates the carboxyl group of the C-terminal leucine residue of protein phosphatase 2A catalytic subunits to form alpha-leucine ester residues.</text>
</comment>
<dbReference type="Gene3D" id="3.40.50.150">
    <property type="entry name" value="Vaccinia Virus protein VP39"/>
    <property type="match status" value="1"/>
</dbReference>
<evidence type="ECO:0000256" key="2">
    <source>
        <dbReference type="ARBA" id="ARBA00010703"/>
    </source>
</evidence>
<dbReference type="PIRSF" id="PIRSF016305">
    <property type="entry name" value="LCM_mtfrase"/>
    <property type="match status" value="1"/>
</dbReference>
<accession>F2U368</accession>
<dbReference type="KEGG" id="sre:PTSG_02743"/>
<dbReference type="OrthoDB" id="203237at2759"/>
<dbReference type="Proteomes" id="UP000007799">
    <property type="component" value="Unassembled WGS sequence"/>
</dbReference>
<evidence type="ECO:0000313" key="8">
    <source>
        <dbReference type="EMBL" id="EGD82062.1"/>
    </source>
</evidence>
<dbReference type="EC" id="2.1.1.233" evidence="6"/>
<dbReference type="PANTHER" id="PTHR13600:SF21">
    <property type="entry name" value="LEUCINE CARBOXYL METHYLTRANSFERASE 1"/>
    <property type="match status" value="1"/>
</dbReference>
<dbReference type="GeneID" id="16076831"/>
<dbReference type="InterPro" id="IPR029063">
    <property type="entry name" value="SAM-dependent_MTases_sf"/>
</dbReference>
<organism evidence="9">
    <name type="scientific">Salpingoeca rosetta (strain ATCC 50818 / BSB-021)</name>
    <dbReference type="NCBI Taxonomy" id="946362"/>
    <lineage>
        <taxon>Eukaryota</taxon>
        <taxon>Choanoflagellata</taxon>
        <taxon>Craspedida</taxon>
        <taxon>Salpingoecidae</taxon>
        <taxon>Salpingoeca</taxon>
    </lineage>
</organism>
<protein>
    <recommendedName>
        <fullName evidence="6">Leucine carboxyl methyltransferase 1</fullName>
        <ecNumber evidence="6">2.1.1.233</ecNumber>
    </recommendedName>
</protein>
<dbReference type="GO" id="GO:0018423">
    <property type="term" value="F:protein C-terminal leucine carboxyl O-methyltransferase activity"/>
    <property type="evidence" value="ECO:0007669"/>
    <property type="project" value="UniProtKB-EC"/>
</dbReference>
<feature type="binding site" evidence="7">
    <location>
        <begin position="135"/>
        <end position="136"/>
    </location>
    <ligand>
        <name>S-adenosyl-L-methionine</name>
        <dbReference type="ChEBI" id="CHEBI:59789"/>
    </ligand>
</feature>
<evidence type="ECO:0000313" key="9">
    <source>
        <dbReference type="Proteomes" id="UP000007799"/>
    </source>
</evidence>
<comment type="catalytic activity">
    <reaction evidence="1 6">
        <text>[phosphatase 2A protein]-C-terminal L-leucine + S-adenosyl-L-methionine = [phosphatase 2A protein]-C-terminal L-leucine methyl ester + S-adenosyl-L-homocysteine</text>
        <dbReference type="Rhea" id="RHEA:48544"/>
        <dbReference type="Rhea" id="RHEA-COMP:12134"/>
        <dbReference type="Rhea" id="RHEA-COMP:12135"/>
        <dbReference type="ChEBI" id="CHEBI:57856"/>
        <dbReference type="ChEBI" id="CHEBI:59789"/>
        <dbReference type="ChEBI" id="CHEBI:90516"/>
        <dbReference type="ChEBI" id="CHEBI:90517"/>
        <dbReference type="EC" id="2.1.1.233"/>
    </reaction>
</comment>
<dbReference type="OMA" id="RQVVMPS"/>
<dbReference type="InterPro" id="IPR007213">
    <property type="entry name" value="Ppm1/Ppm2/Tcmp"/>
</dbReference>
<keyword evidence="5 6" id="KW-0949">S-adenosyl-L-methionine</keyword>
<evidence type="ECO:0000256" key="7">
    <source>
        <dbReference type="PIRSR" id="PIRSR016305-1"/>
    </source>
</evidence>
<feature type="binding site" evidence="7">
    <location>
        <position position="161"/>
    </location>
    <ligand>
        <name>S-adenosyl-L-methionine</name>
        <dbReference type="ChEBI" id="CHEBI:59789"/>
    </ligand>
</feature>
<sequence>MSDSTIIETNSDATGAKRYAVDRGYWSDPFIRYFSSRLDKGRRTVILSRRYFTRVHTFFTQAVAFCSKFQGKCNIVSLGAGFDTLYWRLKANGTTFSQFVEVDFKEVILHKAEIVKRHRPLHDLQGDDYTAMSHDLRAEDAAASIRAAVTDPSLPTLIMTECVLVYMPPNDSHRLIAAMAEAFPTSIWLDYEPINATDSFGQMMVHNLKARGCELPGIHASPTVAAHSRRFEDSGYEHATAVDLNHAYQLIPADERRRIQRLEFLDELEEWTLINSHYCCTTACVDAANAGLQHLLLPTQP</sequence>
<dbReference type="InParanoid" id="F2U368"/>
<dbReference type="AlphaFoldDB" id="F2U368"/>
<dbReference type="PANTHER" id="PTHR13600">
    <property type="entry name" value="LEUCINE CARBOXYL METHYLTRANSFERASE"/>
    <property type="match status" value="1"/>
</dbReference>
<dbReference type="STRING" id="946362.F2U368"/>
<dbReference type="SUPFAM" id="SSF53335">
    <property type="entry name" value="S-adenosyl-L-methionine-dependent methyltransferases"/>
    <property type="match status" value="1"/>
</dbReference>
<dbReference type="FunCoup" id="F2U368">
    <property type="interactions" value="1555"/>
</dbReference>
<gene>
    <name evidence="8" type="ORF">PTSG_02743</name>
</gene>
<feature type="binding site" evidence="7">
    <location>
        <position position="79"/>
    </location>
    <ligand>
        <name>S-adenosyl-L-methionine</name>
        <dbReference type="ChEBI" id="CHEBI:59789"/>
    </ligand>
</feature>
<evidence type="ECO:0000256" key="4">
    <source>
        <dbReference type="ARBA" id="ARBA00022679"/>
    </source>
</evidence>
<evidence type="ECO:0000256" key="6">
    <source>
        <dbReference type="PIRNR" id="PIRNR016305"/>
    </source>
</evidence>